<dbReference type="Proteomes" id="UP000572817">
    <property type="component" value="Unassembled WGS sequence"/>
</dbReference>
<proteinExistence type="predicted"/>
<evidence type="ECO:0008006" key="3">
    <source>
        <dbReference type="Google" id="ProtNLM"/>
    </source>
</evidence>
<dbReference type="AlphaFoldDB" id="A0A8H4IL69"/>
<protein>
    <recommendedName>
        <fullName evidence="3">Fungal N-terminal domain-containing protein</fullName>
    </recommendedName>
</protein>
<reference evidence="1" key="1">
    <citation type="submission" date="2020-04" db="EMBL/GenBank/DDBJ databases">
        <title>Genome Assembly and Annotation of Botryosphaeria dothidea sdau 11-99, a Latent Pathogen of Apple Fruit Ring Rot in China.</title>
        <authorList>
            <person name="Yu C."/>
            <person name="Diao Y."/>
            <person name="Lu Q."/>
            <person name="Zhao J."/>
            <person name="Cui S."/>
            <person name="Peng C."/>
            <person name="He B."/>
            <person name="Liu H."/>
        </authorList>
    </citation>
    <scope>NUCLEOTIDE SEQUENCE [LARGE SCALE GENOMIC DNA]</scope>
    <source>
        <strain evidence="1">Sdau11-99</strain>
    </source>
</reference>
<keyword evidence="2" id="KW-1185">Reference proteome</keyword>
<accession>A0A8H4IL69</accession>
<evidence type="ECO:0000313" key="2">
    <source>
        <dbReference type="Proteomes" id="UP000572817"/>
    </source>
</evidence>
<name>A0A8H4IL69_9PEZI</name>
<sequence length="805" mass="89533">MSDPFSVAGSAVGIVSLGLAVCQGIIGYYNAYKGQEDEVDEMLEKTSRLASILKLLKPHLDRHKVAHPQTIDQLMSCLASFDQAVAKLNTLIKKLTAVAVGNEAIIRNQKLLLNRFEEIHRSIVTSQALFSAPAKAVTIPSKLLIPDRHLVSRKVSVGASVRKWTIQAILNFNRALGIFSITPTLTFRAVVPDDSPAFTLLSSAWHSKSLSETESAFQSLARTFQNGIAAPTDMNESGQTLLHKAAQNLKNVPEIVVGKELIEIYMKYQKIVIGLLSIGVPADPIDNNGIHITDAYYSLTLVDRFHESLPPEYTKYLFQFGDQVVERLEFDFSNLSKMVLDTVKRDYKTSDGEKIRLVSFIAEFQRRSPHFTEGMECGKLSHAILRRSLEDVKKMVKSSPGALYERNVLQQSPLHLAAGWPAAMEVLLSSPTASEIVSVGDAVGLLPLEYACWYPCLSSVQLLLKANSRITKSISSFAYKHAENSILREIAFGVAARRGRLQKWAQDVLPPETYRDLLLPPNGHLDNKQVQNLEREVYAHAGFVPQSLRTTCSFPDEEDDVADARHTSLPAATILYEAGFRFNLEKLCQQLGVFSVDESEAGLDIEPAKMLDTLDWALQTQFFVQPLYRMATLLESSFGSAYGTNVCSARSVHLEALAVLWFGFFERDLSGKDCACSPLGSLSDIFLEDQSLEADPRILEQYPGYRQILVPRAILAFVFDELGLTHSASCYWTHWVNRDVISDMQAGEQHLWMKFKELFGRLIEEYERLDVSLGEFLSENGHACRVVKEAMDGDCPAEGSAAPAN</sequence>
<dbReference type="SUPFAM" id="SSF48403">
    <property type="entry name" value="Ankyrin repeat"/>
    <property type="match status" value="1"/>
</dbReference>
<organism evidence="1 2">
    <name type="scientific">Botryosphaeria dothidea</name>
    <dbReference type="NCBI Taxonomy" id="55169"/>
    <lineage>
        <taxon>Eukaryota</taxon>
        <taxon>Fungi</taxon>
        <taxon>Dikarya</taxon>
        <taxon>Ascomycota</taxon>
        <taxon>Pezizomycotina</taxon>
        <taxon>Dothideomycetes</taxon>
        <taxon>Dothideomycetes incertae sedis</taxon>
        <taxon>Botryosphaeriales</taxon>
        <taxon>Botryosphaeriaceae</taxon>
        <taxon>Botryosphaeria</taxon>
    </lineage>
</organism>
<dbReference type="InterPro" id="IPR036770">
    <property type="entry name" value="Ankyrin_rpt-contain_sf"/>
</dbReference>
<dbReference type="OrthoDB" id="1577640at2759"/>
<comment type="caution">
    <text evidence="1">The sequence shown here is derived from an EMBL/GenBank/DDBJ whole genome shotgun (WGS) entry which is preliminary data.</text>
</comment>
<evidence type="ECO:0000313" key="1">
    <source>
        <dbReference type="EMBL" id="KAF4303227.1"/>
    </source>
</evidence>
<dbReference type="Gene3D" id="1.25.40.20">
    <property type="entry name" value="Ankyrin repeat-containing domain"/>
    <property type="match status" value="1"/>
</dbReference>
<dbReference type="EMBL" id="WWBZ02000062">
    <property type="protein sequence ID" value="KAF4303227.1"/>
    <property type="molecule type" value="Genomic_DNA"/>
</dbReference>
<gene>
    <name evidence="1" type="ORF">GTA08_BOTSDO08734</name>
</gene>